<dbReference type="PROSITE" id="PS00430">
    <property type="entry name" value="TONB_DEPENDENT_REC_1"/>
    <property type="match status" value="1"/>
</dbReference>
<organism evidence="2 3">
    <name type="scientific">Flavobacterium hydrophilum</name>
    <dbReference type="NCBI Taxonomy" id="2211445"/>
    <lineage>
        <taxon>Bacteria</taxon>
        <taxon>Pseudomonadati</taxon>
        <taxon>Bacteroidota</taxon>
        <taxon>Flavobacteriia</taxon>
        <taxon>Flavobacteriales</taxon>
        <taxon>Flavobacteriaceae</taxon>
        <taxon>Flavobacterium</taxon>
    </lineage>
</organism>
<accession>A0A2V4C0L8</accession>
<sequence>MKKLFLFLVLAVTLNISAQSTTYIAKPLELNTVPASVTKSDSVLVRGADKIVKYVPRSEFGGSGGSQDLQSVLNNGSSGTLISGSGVNSTALSLFANDGVQGTSLNGTSYLTGNIVRGSFIVSNGNPFMRKEYHGFTSNLSIADLTANNNYILPAKPEGSYTLATADELTLDNILWNNDTAVNKAINLTDSSNQQSYFTAGQSAVRNYDTDVELGVSANGYVYFKPVYSITRSNMLDLTKTTEGVATFKLPEKPDGNYTLVTTEDISGGGGTLQDVLNNSNGVYSSLSNDTDFHKEAGLVVGADAIDARIDFFGETSDLGGEISIINGVIQIEQQDKITAKSTRVEFEHPTENVILKFPTKAEGTYTIATTDDITGGSQDLQQVLDVGGYAEVDEGASYLGILGGTPNDRYFAVTITDGIEDSKESALLVSNEIVRMENSATDKSSRVVLDEGKIELSVDDHVNGGGVELHFPEALTAIYNINIPTKTVEGDYTLATIEDMVKGEYATNTAAIAAGLKNGDFYHLPISGDNYVLAVVRKESDFVELTFSDINTSASSFGISDINDVDQWNTYLATKANAYTFDSASVTGNTIKLSKEDTSGIIFMNFQDSQAIGFNIKGWNDATELYIDGNPITSFDPDSIPDSLVTLSFYGCSLTSFNPTSPMPATLESLILSNNDITTSSWNTDTAWISSLPSGSGRQFGADGNTNTVTGTATDTGVSAKGWTITP</sequence>
<evidence type="ECO:0000313" key="2">
    <source>
        <dbReference type="EMBL" id="PXY44537.1"/>
    </source>
</evidence>
<dbReference type="OrthoDB" id="1365092at2"/>
<dbReference type="InterPro" id="IPR010916">
    <property type="entry name" value="TonB_box_CS"/>
</dbReference>
<feature type="signal peptide" evidence="1">
    <location>
        <begin position="1"/>
        <end position="18"/>
    </location>
</feature>
<dbReference type="Proteomes" id="UP000247681">
    <property type="component" value="Unassembled WGS sequence"/>
</dbReference>
<protein>
    <submittedName>
        <fullName evidence="2">Uncharacterized protein</fullName>
    </submittedName>
</protein>
<dbReference type="InterPro" id="IPR032675">
    <property type="entry name" value="LRR_dom_sf"/>
</dbReference>
<comment type="caution">
    <text evidence="2">The sequence shown here is derived from an EMBL/GenBank/DDBJ whole genome shotgun (WGS) entry which is preliminary data.</text>
</comment>
<feature type="chain" id="PRO_5015849634" evidence="1">
    <location>
        <begin position="19"/>
        <end position="728"/>
    </location>
</feature>
<dbReference type="EMBL" id="QJHL01000003">
    <property type="protein sequence ID" value="PXY44537.1"/>
    <property type="molecule type" value="Genomic_DNA"/>
</dbReference>
<dbReference type="RefSeq" id="WP_110347264.1">
    <property type="nucleotide sequence ID" value="NZ_QJHL01000003.1"/>
</dbReference>
<name>A0A2V4C0L8_9FLAO</name>
<keyword evidence="3" id="KW-1185">Reference proteome</keyword>
<evidence type="ECO:0000313" key="3">
    <source>
        <dbReference type="Proteomes" id="UP000247681"/>
    </source>
</evidence>
<proteinExistence type="predicted"/>
<dbReference type="SUPFAM" id="SSF52075">
    <property type="entry name" value="Outer arm dynein light chain 1"/>
    <property type="match status" value="1"/>
</dbReference>
<gene>
    <name evidence="2" type="ORF">DMB68_13800</name>
</gene>
<reference evidence="2 3" key="1">
    <citation type="submission" date="2018-05" db="EMBL/GenBank/DDBJ databases">
        <title>Flavobacterium sp. strain IMCC34758, incomplete genome.</title>
        <authorList>
            <person name="Joung Y."/>
        </authorList>
    </citation>
    <scope>NUCLEOTIDE SEQUENCE [LARGE SCALE GENOMIC DNA]</scope>
    <source>
        <strain evidence="2 3">IMCC34758</strain>
    </source>
</reference>
<dbReference type="Gene3D" id="3.80.10.10">
    <property type="entry name" value="Ribonuclease Inhibitor"/>
    <property type="match status" value="1"/>
</dbReference>
<keyword evidence="1" id="KW-0732">Signal</keyword>
<dbReference type="AlphaFoldDB" id="A0A2V4C0L8"/>
<evidence type="ECO:0000256" key="1">
    <source>
        <dbReference type="SAM" id="SignalP"/>
    </source>
</evidence>